<keyword evidence="1" id="KW-0479">Metal-binding</keyword>
<sequence length="938" mass="104438">MKSKPSRAVELEPDFSDEDFHYPQQLVREAQDEILESPTKALRQYQKPLRRSTAPQKRCKVKEVQKEENQEERFWLGGDSGEFGGVADMGLDDGGGVEESEAIVTVGMDDRTTLNSSPVRQPSMSQITEAQLSLYADAVESYAAGFYYIEDSLFAVEGWNVGKEESNGHWYHLQQISEEGVIAAVCTCPAALQSFDCVHRAYIVEFVKEPLEGDSLEATVYKDYRVAVFARQQVPNSEEFETKVSVGSPFHHGLKGRAIITHLGSHPSAGMWTCSKSHSGAGNCAHIPAARRVLLGLLGMESNAEGSGNEAERNASVEGSQALQLPPQAIATISRHGSVSYLPVLPPVSVMLKSDISLYTRPKPFRNPPTRPLPLTEGSSCACPGATRSVFKASEDIEVGACRIYTMLGLHNAEIQTQRCPSCTGKKRRCIGPDLRQMGLFNYNNRVVVSHELLDEYTISFASSETPFTAFVALMDHRYMAANVKFMGEDLFRDVWFSYVSIQAFEDDMRCSLCGPVPDTVIWDGVTVAFHKKHISRTIRPPTSITPHSLPRPLVKPVRNQQLIIDPSLPSGRTRDIYFDDGDGDDDDAEDEAPDNQTQVEIDVARIDSVSERLSELCPSLSMLFLSKYGYIAYLNKKRPLVAYRSFFLQIAAEESVLQMINAKSLGKLRDFISNPVPSNFFSVACIPGLFQVLKHHGSTLSLLPICKWLEVRAGAVLDAIIVDKLPIPVFPKGHVVADWRLTGCFYSLPHIRDRPVYRGIRHDRTKEDSRRGGDTCGKFYDEYGKDGMSGGIMAGWCTHSVCYGFHCIPASEGRDDVFSAMVTRWPVAPKHVIYDFACALGPYCMLREPEFFKNTLFAIDDFHAQGHTKCSPAAFLLEYASADPRLVSINSSAGECGNSALRRIRKSISYMSQERAVIYTKVFLSIWNRTRIIKKRL</sequence>
<feature type="region of interest" description="Disordered" evidence="2">
    <location>
        <begin position="567"/>
        <end position="597"/>
    </location>
</feature>
<dbReference type="OrthoDB" id="5598737at2759"/>
<keyword evidence="1" id="KW-0863">Zinc-finger</keyword>
<organism evidence="4 5">
    <name type="scientific">Ephemerocybe angulata</name>
    <dbReference type="NCBI Taxonomy" id="980116"/>
    <lineage>
        <taxon>Eukaryota</taxon>
        <taxon>Fungi</taxon>
        <taxon>Dikarya</taxon>
        <taxon>Basidiomycota</taxon>
        <taxon>Agaricomycotina</taxon>
        <taxon>Agaricomycetes</taxon>
        <taxon>Agaricomycetidae</taxon>
        <taxon>Agaricales</taxon>
        <taxon>Agaricineae</taxon>
        <taxon>Psathyrellaceae</taxon>
        <taxon>Ephemerocybe</taxon>
    </lineage>
</organism>
<evidence type="ECO:0000313" key="5">
    <source>
        <dbReference type="Proteomes" id="UP000521943"/>
    </source>
</evidence>
<feature type="domain" description="SWIM-type" evidence="3">
    <location>
        <begin position="171"/>
        <end position="208"/>
    </location>
</feature>
<accession>A0A8H6I4P5</accession>
<dbReference type="AlphaFoldDB" id="A0A8H6I4P5"/>
<name>A0A8H6I4P5_9AGAR</name>
<evidence type="ECO:0000313" key="4">
    <source>
        <dbReference type="EMBL" id="KAF6758696.1"/>
    </source>
</evidence>
<dbReference type="Proteomes" id="UP000521943">
    <property type="component" value="Unassembled WGS sequence"/>
</dbReference>
<dbReference type="InterPro" id="IPR040648">
    <property type="entry name" value="HMGXB3_CxC4"/>
</dbReference>
<protein>
    <recommendedName>
        <fullName evidence="3">SWIM-type domain-containing protein</fullName>
    </recommendedName>
</protein>
<dbReference type="Pfam" id="PF18717">
    <property type="entry name" value="CxC4"/>
    <property type="match status" value="1"/>
</dbReference>
<evidence type="ECO:0000259" key="3">
    <source>
        <dbReference type="PROSITE" id="PS50966"/>
    </source>
</evidence>
<comment type="caution">
    <text evidence="4">The sequence shown here is derived from an EMBL/GenBank/DDBJ whole genome shotgun (WGS) entry which is preliminary data.</text>
</comment>
<dbReference type="EMBL" id="JACGCI010000018">
    <property type="protein sequence ID" value="KAF6758696.1"/>
    <property type="molecule type" value="Genomic_DNA"/>
</dbReference>
<gene>
    <name evidence="4" type="ORF">DFP72DRAFT_887972</name>
</gene>
<evidence type="ECO:0000256" key="2">
    <source>
        <dbReference type="SAM" id="MobiDB-lite"/>
    </source>
</evidence>
<dbReference type="InterPro" id="IPR007527">
    <property type="entry name" value="Znf_SWIM"/>
</dbReference>
<proteinExistence type="predicted"/>
<keyword evidence="1" id="KW-0862">Zinc</keyword>
<reference evidence="4 5" key="1">
    <citation type="submission" date="2020-07" db="EMBL/GenBank/DDBJ databases">
        <title>Comparative genomics of pyrophilous fungi reveals a link between fire events and developmental genes.</title>
        <authorList>
            <consortium name="DOE Joint Genome Institute"/>
            <person name="Steindorff A.S."/>
            <person name="Carver A."/>
            <person name="Calhoun S."/>
            <person name="Stillman K."/>
            <person name="Liu H."/>
            <person name="Lipzen A."/>
            <person name="Pangilinan J."/>
            <person name="Labutti K."/>
            <person name="Bruns T.D."/>
            <person name="Grigoriev I.V."/>
        </authorList>
    </citation>
    <scope>NUCLEOTIDE SEQUENCE [LARGE SCALE GENOMIC DNA]</scope>
    <source>
        <strain evidence="4 5">CBS 144469</strain>
    </source>
</reference>
<dbReference type="PROSITE" id="PS50966">
    <property type="entry name" value="ZF_SWIM"/>
    <property type="match status" value="1"/>
</dbReference>
<dbReference type="PANTHER" id="PTHR34305:SF1">
    <property type="entry name" value="SWIM-TYPE DOMAIN-CONTAINING PROTEIN"/>
    <property type="match status" value="1"/>
</dbReference>
<keyword evidence="5" id="KW-1185">Reference proteome</keyword>
<evidence type="ECO:0000256" key="1">
    <source>
        <dbReference type="PROSITE-ProRule" id="PRU00325"/>
    </source>
</evidence>
<feature type="compositionally biased region" description="Acidic residues" evidence="2">
    <location>
        <begin position="579"/>
        <end position="594"/>
    </location>
</feature>
<dbReference type="PANTHER" id="PTHR34305">
    <property type="entry name" value="EXPRESSED PROTEIN"/>
    <property type="match status" value="1"/>
</dbReference>
<dbReference type="GO" id="GO:0008270">
    <property type="term" value="F:zinc ion binding"/>
    <property type="evidence" value="ECO:0007669"/>
    <property type="project" value="UniProtKB-KW"/>
</dbReference>